<reference evidence="1" key="1">
    <citation type="submission" date="2019-03" db="EMBL/GenBank/DDBJ databases">
        <title>WGS assembly of Setaria viridis.</title>
        <authorList>
            <person name="Huang P."/>
            <person name="Jenkins J."/>
            <person name="Grimwood J."/>
            <person name="Barry K."/>
            <person name="Healey A."/>
            <person name="Mamidi S."/>
            <person name="Sreedasyam A."/>
            <person name="Shu S."/>
            <person name="Feldman M."/>
            <person name="Wu J."/>
            <person name="Yu Y."/>
            <person name="Chen C."/>
            <person name="Johnson J."/>
            <person name="Rokhsar D."/>
            <person name="Baxter I."/>
            <person name="Schmutz J."/>
            <person name="Brutnell T."/>
            <person name="Kellogg E."/>
        </authorList>
    </citation>
    <scope>NUCLEOTIDE SEQUENCE [LARGE SCALE GENOMIC DNA]</scope>
</reference>
<keyword evidence="2" id="KW-1185">Reference proteome</keyword>
<protein>
    <submittedName>
        <fullName evidence="1">Uncharacterized protein</fullName>
    </submittedName>
</protein>
<evidence type="ECO:0000313" key="1">
    <source>
        <dbReference type="EMBL" id="TKW26122.1"/>
    </source>
</evidence>
<name>A0A4U6VBV4_SETVI</name>
<proteinExistence type="predicted"/>
<dbReference type="EMBL" id="CM016554">
    <property type="protein sequence ID" value="TKW26122.1"/>
    <property type="molecule type" value="Genomic_DNA"/>
</dbReference>
<sequence length="209" mass="22290">MAPRNSARHGKQSVRSASQSHNFIAWFAPSVTSGWLGPSDPVQLAAPAARRGKILMHDARACTGTVRADAAVRSVGSGVAAPRTVPVVRCCRTWGPGGRSVPTHPVGAPGGWLPARLASACHRHGAVTHHRSADANPSAGRHRRILFAPPLRLLFAIFLFAPSCFACGASRDQRDHLPNRSAPSWRLFARGAAWLHVGILFRPAADCDL</sequence>
<dbReference type="AlphaFoldDB" id="A0A4U6VBV4"/>
<accession>A0A4U6VBV4</accession>
<dbReference type="Proteomes" id="UP000298652">
    <property type="component" value="Chromosome 3"/>
</dbReference>
<dbReference type="Gramene" id="TKW26122">
    <property type="protein sequence ID" value="TKW26122"/>
    <property type="gene ID" value="SEVIR_3G165766v2"/>
</dbReference>
<evidence type="ECO:0000313" key="2">
    <source>
        <dbReference type="Proteomes" id="UP000298652"/>
    </source>
</evidence>
<organism evidence="1 2">
    <name type="scientific">Setaria viridis</name>
    <name type="common">Green bristlegrass</name>
    <name type="synonym">Setaria italica subsp. viridis</name>
    <dbReference type="NCBI Taxonomy" id="4556"/>
    <lineage>
        <taxon>Eukaryota</taxon>
        <taxon>Viridiplantae</taxon>
        <taxon>Streptophyta</taxon>
        <taxon>Embryophyta</taxon>
        <taxon>Tracheophyta</taxon>
        <taxon>Spermatophyta</taxon>
        <taxon>Magnoliopsida</taxon>
        <taxon>Liliopsida</taxon>
        <taxon>Poales</taxon>
        <taxon>Poaceae</taxon>
        <taxon>PACMAD clade</taxon>
        <taxon>Panicoideae</taxon>
        <taxon>Panicodae</taxon>
        <taxon>Paniceae</taxon>
        <taxon>Cenchrinae</taxon>
        <taxon>Setaria</taxon>
    </lineage>
</organism>
<gene>
    <name evidence="1" type="ORF">SEVIR_3G165766v2</name>
</gene>